<dbReference type="PROSITE" id="PS50076">
    <property type="entry name" value="DNAJ_2"/>
    <property type="match status" value="1"/>
</dbReference>
<evidence type="ECO:0000313" key="2">
    <source>
        <dbReference type="Proteomes" id="UP000234752"/>
    </source>
</evidence>
<dbReference type="CDD" id="cd06257">
    <property type="entry name" value="DnaJ"/>
    <property type="match status" value="1"/>
</dbReference>
<proteinExistence type="predicted"/>
<dbReference type="InterPro" id="IPR029024">
    <property type="entry name" value="TerB-like"/>
</dbReference>
<dbReference type="CDD" id="cd07316">
    <property type="entry name" value="terB_like_DjlA"/>
    <property type="match status" value="1"/>
</dbReference>
<dbReference type="AlphaFoldDB" id="A0A2K9N7Z4"/>
<dbReference type="InterPro" id="IPR007791">
    <property type="entry name" value="DjlA_N"/>
</dbReference>
<dbReference type="SMART" id="SM00271">
    <property type="entry name" value="DnaJ"/>
    <property type="match status" value="1"/>
</dbReference>
<dbReference type="InterPro" id="IPR001623">
    <property type="entry name" value="DnaJ_domain"/>
</dbReference>
<sequence length="256" mass="28118">MSIWGKVIGGAAGFAMGGPLGGLLGALAGHAVDEFRGAEQTPRGSDDQGRPDQTQTIAFTVGVIVLSAKMAKADGVVHRVEIEAFKRIFHVPDHELRNVGRLFDAAKRDSAGFETYAKQLAQMFQDRPEVLEELLAGLFHIAVADDIVHLAELAFLRRVAEIFGFPPDEFEQVWRQHGTRIEGANAPEDDPHAILGVPKDADFDTIKAAYRKLMRENHPDALIAKGMPQEFIDLAHEKTAALNAAYEKLERDMRGK</sequence>
<dbReference type="Gene3D" id="1.10.287.110">
    <property type="entry name" value="DnaJ domain"/>
    <property type="match status" value="1"/>
</dbReference>
<dbReference type="InterPro" id="IPR036869">
    <property type="entry name" value="J_dom_sf"/>
</dbReference>
<keyword evidence="2" id="KW-1185">Reference proteome</keyword>
<dbReference type="OrthoDB" id="9782583at2"/>
<dbReference type="Pfam" id="PF00226">
    <property type="entry name" value="DnaJ"/>
    <property type="match status" value="1"/>
</dbReference>
<gene>
    <name evidence="1" type="ORF">C0V82_02250</name>
</gene>
<name>A0A2K9N7Z4_9PROT</name>
<dbReference type="SUPFAM" id="SSF158682">
    <property type="entry name" value="TerB-like"/>
    <property type="match status" value="1"/>
</dbReference>
<organism evidence="1 2">
    <name type="scientific">Niveispirillum cyanobacteriorum</name>
    <dbReference type="NCBI Taxonomy" id="1612173"/>
    <lineage>
        <taxon>Bacteria</taxon>
        <taxon>Pseudomonadati</taxon>
        <taxon>Pseudomonadota</taxon>
        <taxon>Alphaproteobacteria</taxon>
        <taxon>Rhodospirillales</taxon>
        <taxon>Azospirillaceae</taxon>
        <taxon>Niveispirillum</taxon>
    </lineage>
</organism>
<protein>
    <submittedName>
        <fullName evidence="1">Molecular chaperone DjlA</fullName>
    </submittedName>
</protein>
<dbReference type="Proteomes" id="UP000234752">
    <property type="component" value="Chromosome eg_1"/>
</dbReference>
<dbReference type="Gene3D" id="1.10.3680.10">
    <property type="entry name" value="TerB-like"/>
    <property type="match status" value="1"/>
</dbReference>
<reference evidence="1 2" key="1">
    <citation type="submission" date="2017-12" db="EMBL/GenBank/DDBJ databases">
        <title>Genomes of bacteria within cyanobacterial aggregates.</title>
        <authorList>
            <person name="Cai H."/>
        </authorList>
    </citation>
    <scope>NUCLEOTIDE SEQUENCE [LARGE SCALE GENOMIC DNA]</scope>
    <source>
        <strain evidence="1 2">TH16</strain>
    </source>
</reference>
<dbReference type="Pfam" id="PF05099">
    <property type="entry name" value="TerB"/>
    <property type="match status" value="1"/>
</dbReference>
<dbReference type="KEGG" id="ncb:C0V82_02250"/>
<dbReference type="EMBL" id="CP025611">
    <property type="protein sequence ID" value="AUN29199.1"/>
    <property type="molecule type" value="Genomic_DNA"/>
</dbReference>
<dbReference type="RefSeq" id="WP_102110944.1">
    <property type="nucleotide sequence ID" value="NZ_BMGN01000004.1"/>
</dbReference>
<accession>A0A2K9N7Z4</accession>
<dbReference type="PRINTS" id="PR00625">
    <property type="entry name" value="JDOMAIN"/>
</dbReference>
<dbReference type="SUPFAM" id="SSF46565">
    <property type="entry name" value="Chaperone J-domain"/>
    <property type="match status" value="1"/>
</dbReference>
<evidence type="ECO:0000313" key="1">
    <source>
        <dbReference type="EMBL" id="AUN29199.1"/>
    </source>
</evidence>